<dbReference type="CDD" id="cd02440">
    <property type="entry name" value="AdoMet_MTases"/>
    <property type="match status" value="1"/>
</dbReference>
<dbReference type="GO" id="GO:0008173">
    <property type="term" value="F:RNA methyltransferase activity"/>
    <property type="evidence" value="ECO:0007669"/>
    <property type="project" value="InterPro"/>
</dbReference>
<organism evidence="7 8">
    <name type="scientific">Arenicella xantha</name>
    <dbReference type="NCBI Taxonomy" id="644221"/>
    <lineage>
        <taxon>Bacteria</taxon>
        <taxon>Pseudomonadati</taxon>
        <taxon>Pseudomonadota</taxon>
        <taxon>Gammaproteobacteria</taxon>
        <taxon>Arenicellales</taxon>
        <taxon>Arenicellaceae</taxon>
        <taxon>Arenicella</taxon>
    </lineage>
</organism>
<evidence type="ECO:0000313" key="8">
    <source>
        <dbReference type="Proteomes" id="UP000253083"/>
    </source>
</evidence>
<feature type="active site" description="Nucleophile" evidence="5">
    <location>
        <position position="362"/>
    </location>
</feature>
<feature type="binding site" evidence="5">
    <location>
        <position position="309"/>
    </location>
    <ligand>
        <name>S-adenosyl-L-methionine</name>
        <dbReference type="ChEBI" id="CHEBI:59789"/>
    </ligand>
</feature>
<dbReference type="RefSeq" id="WP_113955612.1">
    <property type="nucleotide sequence ID" value="NZ_QNRT01000006.1"/>
</dbReference>
<accession>A0A395JFP6</accession>
<dbReference type="AlphaFoldDB" id="A0A395JFP6"/>
<dbReference type="Pfam" id="PF22458">
    <property type="entry name" value="RsmF-B_ferredox"/>
    <property type="match status" value="1"/>
</dbReference>
<comment type="similarity">
    <text evidence="5">Belongs to the class I-like SAM-binding methyltransferase superfamily. RsmB/NOP family.</text>
</comment>
<name>A0A395JFP6_9GAMM</name>
<dbReference type="InterPro" id="IPR023267">
    <property type="entry name" value="RCMT"/>
</dbReference>
<keyword evidence="3 5" id="KW-0949">S-adenosyl-L-methionine</keyword>
<sequence>MRPAARVQATIELLDERAESGYPADRIMAAYFKQRRYIGAKDKAAISEYFYSVLRQQSSLTFLLQSASLPTDNRWLMVALLLCAGENVAELYNGEQFSPAALSASSLGSLEQFDETRLDTAPSYIQLNVPEWLEPKLQAALGERYVDEMHAMNQRAATDIRVNTLKATREELVAELEKVGFATELTALSPWGIRFSTRVALFNTDMFRRGWFEVQDEGSQLLALLSAASPGQTIVDFCAGAGGKTLAMAAMMQNKGSLYACDVHSKRLEQLGKRKKRADIHNIRTHVLSSEHDKWVKQHSGRADTVLIDAPCSGTGTWRRSPDSRWNLQPEGLANLVALQHSILDSACRLVKPGGRLLYATCSLLQEENEEQISAFLARNSEFSASTLDLSELLPGNHERFVASDHSMRTFPGLSGTDGFFVASLVRAS</sequence>
<reference evidence="7 8" key="1">
    <citation type="submission" date="2018-06" db="EMBL/GenBank/DDBJ databases">
        <title>Genomic Encyclopedia of Type Strains, Phase IV (KMG-IV): sequencing the most valuable type-strain genomes for metagenomic binning, comparative biology and taxonomic classification.</title>
        <authorList>
            <person name="Goeker M."/>
        </authorList>
    </citation>
    <scope>NUCLEOTIDE SEQUENCE [LARGE SCALE GENOMIC DNA]</scope>
    <source>
        <strain evidence="7 8">DSM 24032</strain>
    </source>
</reference>
<dbReference type="InterPro" id="IPR029063">
    <property type="entry name" value="SAM-dependent_MTases_sf"/>
</dbReference>
<evidence type="ECO:0000256" key="5">
    <source>
        <dbReference type="PROSITE-ProRule" id="PRU01023"/>
    </source>
</evidence>
<dbReference type="OrthoDB" id="9810297at2"/>
<keyword evidence="2 5" id="KW-0808">Transferase</keyword>
<dbReference type="Gene3D" id="3.30.70.1170">
    <property type="entry name" value="Sun protein, domain 3"/>
    <property type="match status" value="1"/>
</dbReference>
<dbReference type="Gene3D" id="3.40.50.150">
    <property type="entry name" value="Vaccinia Virus protein VP39"/>
    <property type="match status" value="1"/>
</dbReference>
<comment type="caution">
    <text evidence="7">The sequence shown here is derived from an EMBL/GenBank/DDBJ whole genome shotgun (WGS) entry which is preliminary data.</text>
</comment>
<dbReference type="GO" id="GO:0001510">
    <property type="term" value="P:RNA methylation"/>
    <property type="evidence" value="ECO:0007669"/>
    <property type="project" value="InterPro"/>
</dbReference>
<evidence type="ECO:0000256" key="4">
    <source>
        <dbReference type="ARBA" id="ARBA00022884"/>
    </source>
</evidence>
<comment type="caution">
    <text evidence="5">Lacks conserved residue(s) required for the propagation of feature annotation.</text>
</comment>
<keyword evidence="4 5" id="KW-0694">RNA-binding</keyword>
<keyword evidence="1 5" id="KW-0489">Methyltransferase</keyword>
<dbReference type="SUPFAM" id="SSF53335">
    <property type="entry name" value="S-adenosyl-L-methionine-dependent methyltransferases"/>
    <property type="match status" value="1"/>
</dbReference>
<dbReference type="InParanoid" id="A0A395JFP6"/>
<dbReference type="EMBL" id="QNRT01000006">
    <property type="protein sequence ID" value="RBP48580.1"/>
    <property type="molecule type" value="Genomic_DNA"/>
</dbReference>
<evidence type="ECO:0000256" key="1">
    <source>
        <dbReference type="ARBA" id="ARBA00022603"/>
    </source>
</evidence>
<dbReference type="PRINTS" id="PR02008">
    <property type="entry name" value="RCMTFAMILY"/>
</dbReference>
<dbReference type="Pfam" id="PF01189">
    <property type="entry name" value="Methyltr_RsmB-F"/>
    <property type="match status" value="1"/>
</dbReference>
<dbReference type="PANTHER" id="PTHR22807">
    <property type="entry name" value="NOP2 YEAST -RELATED NOL1/NOP2/FMU SUN DOMAIN-CONTAINING"/>
    <property type="match status" value="1"/>
</dbReference>
<dbReference type="Proteomes" id="UP000253083">
    <property type="component" value="Unassembled WGS sequence"/>
</dbReference>
<feature type="domain" description="SAM-dependent MTase RsmB/NOP-type" evidence="6">
    <location>
        <begin position="148"/>
        <end position="428"/>
    </location>
</feature>
<dbReference type="InterPro" id="IPR049560">
    <property type="entry name" value="MeTrfase_RsmB-F_NOP2_cat"/>
</dbReference>
<keyword evidence="8" id="KW-1185">Reference proteome</keyword>
<dbReference type="InterPro" id="IPR054728">
    <property type="entry name" value="RsmB-like_ferredoxin"/>
</dbReference>
<evidence type="ECO:0000313" key="7">
    <source>
        <dbReference type="EMBL" id="RBP48580.1"/>
    </source>
</evidence>
<dbReference type="PROSITE" id="PS51686">
    <property type="entry name" value="SAM_MT_RSMB_NOP"/>
    <property type="match status" value="1"/>
</dbReference>
<evidence type="ECO:0000259" key="6">
    <source>
        <dbReference type="PROSITE" id="PS51686"/>
    </source>
</evidence>
<dbReference type="PANTHER" id="PTHR22807:SF53">
    <property type="entry name" value="RIBOSOMAL RNA SMALL SUBUNIT METHYLTRANSFERASE B-RELATED"/>
    <property type="match status" value="1"/>
</dbReference>
<dbReference type="InterPro" id="IPR001678">
    <property type="entry name" value="MeTrfase_RsmB-F_NOP2_dom"/>
</dbReference>
<proteinExistence type="inferred from homology"/>
<dbReference type="GO" id="GO:0003723">
    <property type="term" value="F:RNA binding"/>
    <property type="evidence" value="ECO:0007669"/>
    <property type="project" value="UniProtKB-UniRule"/>
</dbReference>
<feature type="binding site" evidence="5">
    <location>
        <position position="262"/>
    </location>
    <ligand>
        <name>S-adenosyl-L-methionine</name>
        <dbReference type="ChEBI" id="CHEBI:59789"/>
    </ligand>
</feature>
<gene>
    <name evidence="7" type="ORF">DFR28_10666</name>
</gene>
<evidence type="ECO:0000256" key="2">
    <source>
        <dbReference type="ARBA" id="ARBA00022679"/>
    </source>
</evidence>
<evidence type="ECO:0000256" key="3">
    <source>
        <dbReference type="ARBA" id="ARBA00022691"/>
    </source>
</evidence>
<protein>
    <submittedName>
        <fullName evidence="7">16S rRNA (Cytosine967-C5)-methyltransferase</fullName>
    </submittedName>
</protein>